<reference evidence="3" key="1">
    <citation type="submission" date="2011-02" db="EMBL/GenBank/DDBJ databases">
        <title>The complete genome of Planctomyces brasiliensis DSM 5305.</title>
        <authorList>
            <person name="Lucas S."/>
            <person name="Copeland A."/>
            <person name="Lapidus A."/>
            <person name="Bruce D."/>
            <person name="Goodwin L."/>
            <person name="Pitluck S."/>
            <person name="Kyrpides N."/>
            <person name="Mavromatis K."/>
            <person name="Pagani I."/>
            <person name="Ivanova N."/>
            <person name="Ovchinnikova G."/>
            <person name="Lu M."/>
            <person name="Detter J.C."/>
            <person name="Han C."/>
            <person name="Land M."/>
            <person name="Hauser L."/>
            <person name="Markowitz V."/>
            <person name="Cheng J.-F."/>
            <person name="Hugenholtz P."/>
            <person name="Woyke T."/>
            <person name="Wu D."/>
            <person name="Tindall B."/>
            <person name="Pomrenke H.G."/>
            <person name="Brambilla E."/>
            <person name="Klenk H.-P."/>
            <person name="Eisen J.A."/>
        </authorList>
    </citation>
    <scope>NUCLEOTIDE SEQUENCE [LARGE SCALE GENOMIC DNA]</scope>
    <source>
        <strain evidence="3">ATCC 49424 / DSM 5305 / JCM 21570 / NBRC 103401 / IFAM 1448</strain>
    </source>
</reference>
<keyword evidence="1" id="KW-0732">Signal</keyword>
<dbReference type="Proteomes" id="UP000006860">
    <property type="component" value="Chromosome"/>
</dbReference>
<dbReference type="HOGENOM" id="CLU_1004312_0_0_0"/>
<evidence type="ECO:0000313" key="3">
    <source>
        <dbReference type="Proteomes" id="UP000006860"/>
    </source>
</evidence>
<proteinExistence type="predicted"/>
<name>F0SQT2_RUBBR</name>
<organism evidence="2 3">
    <name type="scientific">Rubinisphaera brasiliensis (strain ATCC 49424 / DSM 5305 / JCM 21570 / IAM 15109 / NBRC 103401 / IFAM 1448)</name>
    <name type="common">Planctomyces brasiliensis</name>
    <dbReference type="NCBI Taxonomy" id="756272"/>
    <lineage>
        <taxon>Bacteria</taxon>
        <taxon>Pseudomonadati</taxon>
        <taxon>Planctomycetota</taxon>
        <taxon>Planctomycetia</taxon>
        <taxon>Planctomycetales</taxon>
        <taxon>Planctomycetaceae</taxon>
        <taxon>Rubinisphaera</taxon>
    </lineage>
</organism>
<feature type="signal peptide" evidence="1">
    <location>
        <begin position="1"/>
        <end position="25"/>
    </location>
</feature>
<evidence type="ECO:0008006" key="4">
    <source>
        <dbReference type="Google" id="ProtNLM"/>
    </source>
</evidence>
<dbReference type="KEGG" id="pbs:Plabr_1501"/>
<keyword evidence="3" id="KW-1185">Reference proteome</keyword>
<dbReference type="RefSeq" id="WP_013627840.1">
    <property type="nucleotide sequence ID" value="NC_015174.1"/>
</dbReference>
<gene>
    <name evidence="2" type="ordered locus">Plabr_1501</name>
</gene>
<sequence length="277" mass="30864">MMYLFRPLQHLTLILFVLTAFCYQADTVKGQDEPVDCQSDAAEETGNAGKQMAPKQCQCPQYIQGTSGANFVYASYLYTYTDCYTYTFTLSTYDSPDPSLSGKVFCIDGQNAPHNCISLVGPGANGASADPDPEALKEYAKKNGIAIVDGNQTEPPKTVCSPCDMCPKGCEVDRFFYFYTKYPNDKVGIWAKVFLFSPKQDVGNATYVPPVAAYGFEVITPDHKWREEHKHEIHELHANYYTDVKYTEKQGPPSLNFKHARLGTLEALIRIPNVATP</sequence>
<feature type="chain" id="PRO_5003256589" description="Signal peptide-domain containing protein" evidence="1">
    <location>
        <begin position="26"/>
        <end position="277"/>
    </location>
</feature>
<protein>
    <recommendedName>
        <fullName evidence="4">Signal peptide-domain containing protein</fullName>
    </recommendedName>
</protein>
<dbReference type="EMBL" id="CP002546">
    <property type="protein sequence ID" value="ADY59112.1"/>
    <property type="molecule type" value="Genomic_DNA"/>
</dbReference>
<accession>F0SQT2</accession>
<evidence type="ECO:0000256" key="1">
    <source>
        <dbReference type="SAM" id="SignalP"/>
    </source>
</evidence>
<dbReference type="AlphaFoldDB" id="F0SQT2"/>
<evidence type="ECO:0000313" key="2">
    <source>
        <dbReference type="EMBL" id="ADY59112.1"/>
    </source>
</evidence>